<evidence type="ECO:0000256" key="3">
    <source>
        <dbReference type="SAM" id="MobiDB-lite"/>
    </source>
</evidence>
<accession>A0A8S0QTJ9</accession>
<evidence type="ECO:0000313" key="4">
    <source>
        <dbReference type="EMBL" id="CAA2968987.1"/>
    </source>
</evidence>
<evidence type="ECO:0000256" key="2">
    <source>
        <dbReference type="ARBA" id="ARBA00025223"/>
    </source>
</evidence>
<sequence>MIVLLQTLVHPASENEAIICPAHKWISPRSTQLLFLNPKNLGHNTTVYVIEISLFIYQEVFRFFYLVGETMHGAIHTMLKFQGCSLDDEDDWHHFKNAIRATIGDTPSSVVFKGRSPSPSPRFAQQPGNFSFSGTIARKDIEKRTVSPLRFPLLRSRSISSKPNTPKSSQPTTPNRSRSTTPNPSFGRQQYISEPRKSASLRFHVEKENPKDIEQFPSKSKRILNALLSRRELKKDETLYTYLDEY</sequence>
<dbReference type="Gramene" id="OE9A091792T1">
    <property type="protein sequence ID" value="OE9A091792C1"/>
    <property type="gene ID" value="OE9A091792"/>
</dbReference>
<evidence type="ECO:0000313" key="5">
    <source>
        <dbReference type="Proteomes" id="UP000594638"/>
    </source>
</evidence>
<dbReference type="Proteomes" id="UP000594638">
    <property type="component" value="Unassembled WGS sequence"/>
</dbReference>
<dbReference type="PANTHER" id="PTHR10460">
    <property type="entry name" value="ABL INTERACTOR FAMILY MEMBER"/>
    <property type="match status" value="1"/>
</dbReference>
<evidence type="ECO:0000256" key="1">
    <source>
        <dbReference type="ARBA" id="ARBA00010020"/>
    </source>
</evidence>
<dbReference type="EMBL" id="CACTIH010001928">
    <property type="protein sequence ID" value="CAA2968987.1"/>
    <property type="molecule type" value="Genomic_DNA"/>
</dbReference>
<feature type="region of interest" description="Disordered" evidence="3">
    <location>
        <begin position="109"/>
        <end position="130"/>
    </location>
</feature>
<comment type="similarity">
    <text evidence="1">Belongs to the ABI family.</text>
</comment>
<dbReference type="InterPro" id="IPR028457">
    <property type="entry name" value="ABI"/>
</dbReference>
<feature type="compositionally biased region" description="Polar residues" evidence="3">
    <location>
        <begin position="157"/>
        <end position="167"/>
    </location>
</feature>
<feature type="compositionally biased region" description="Low complexity" evidence="3">
    <location>
        <begin position="168"/>
        <end position="185"/>
    </location>
</feature>
<comment type="function">
    <text evidence="2">Involved in regulation of actin and microtubule organization. Part of a WAVE complex that activates the Arp2/3 complex.</text>
</comment>
<proteinExistence type="inferred from homology"/>
<name>A0A8S0QTJ9_OLEEU</name>
<reference evidence="4 5" key="1">
    <citation type="submission" date="2019-12" db="EMBL/GenBank/DDBJ databases">
        <authorList>
            <person name="Alioto T."/>
            <person name="Alioto T."/>
            <person name="Gomez Garrido J."/>
        </authorList>
    </citation>
    <scope>NUCLEOTIDE SEQUENCE [LARGE SCALE GENOMIC DNA]</scope>
</reference>
<dbReference type="OrthoDB" id="1749546at2759"/>
<feature type="region of interest" description="Disordered" evidence="3">
    <location>
        <begin position="157"/>
        <end position="199"/>
    </location>
</feature>
<gene>
    <name evidence="4" type="ORF">OLEA9_A091792</name>
</gene>
<comment type="caution">
    <text evidence="4">The sequence shown here is derived from an EMBL/GenBank/DDBJ whole genome shotgun (WGS) entry which is preliminary data.</text>
</comment>
<organism evidence="4 5">
    <name type="scientific">Olea europaea subsp. europaea</name>
    <dbReference type="NCBI Taxonomy" id="158383"/>
    <lineage>
        <taxon>Eukaryota</taxon>
        <taxon>Viridiplantae</taxon>
        <taxon>Streptophyta</taxon>
        <taxon>Embryophyta</taxon>
        <taxon>Tracheophyta</taxon>
        <taxon>Spermatophyta</taxon>
        <taxon>Magnoliopsida</taxon>
        <taxon>eudicotyledons</taxon>
        <taxon>Gunneridae</taxon>
        <taxon>Pentapetalae</taxon>
        <taxon>asterids</taxon>
        <taxon>lamiids</taxon>
        <taxon>Lamiales</taxon>
        <taxon>Oleaceae</taxon>
        <taxon>Oleeae</taxon>
        <taxon>Olea</taxon>
    </lineage>
</organism>
<keyword evidence="5" id="KW-1185">Reference proteome</keyword>
<protein>
    <submittedName>
        <fullName evidence="4">Uncharacterized protein</fullName>
    </submittedName>
</protein>
<dbReference type="AlphaFoldDB" id="A0A8S0QTJ9"/>
<dbReference type="PANTHER" id="PTHR10460:SF10">
    <property type="entry name" value="PROTEIN ABIL3"/>
    <property type="match status" value="1"/>
</dbReference>